<dbReference type="Gene3D" id="3.90.25.10">
    <property type="entry name" value="UDP-galactose 4-epimerase, domain 1"/>
    <property type="match status" value="1"/>
</dbReference>
<keyword evidence="5" id="KW-0520">NAD</keyword>
<dbReference type="SUPFAM" id="SSF51735">
    <property type="entry name" value="NAD(P)-binding Rossmann-fold domains"/>
    <property type="match status" value="1"/>
</dbReference>
<comment type="catalytic activity">
    <reaction evidence="1 7">
        <text>dTDP-alpha-D-glucose = dTDP-4-dehydro-6-deoxy-alpha-D-glucose + H2O</text>
        <dbReference type="Rhea" id="RHEA:17221"/>
        <dbReference type="ChEBI" id="CHEBI:15377"/>
        <dbReference type="ChEBI" id="CHEBI:57477"/>
        <dbReference type="ChEBI" id="CHEBI:57649"/>
        <dbReference type="EC" id="4.2.1.46"/>
    </reaction>
</comment>
<dbReference type="NCBIfam" id="TIGR01181">
    <property type="entry name" value="dTDP_gluc_dehyt"/>
    <property type="match status" value="1"/>
</dbReference>
<dbReference type="KEGG" id="deo:CAY53_00860"/>
<keyword evidence="6 7" id="KW-0456">Lyase</keyword>
<comment type="similarity">
    <text evidence="3 7">Belongs to the NAD(P)-dependent epimerase/dehydratase family. dTDP-glucose dehydratase subfamily.</text>
</comment>
<evidence type="ECO:0000256" key="3">
    <source>
        <dbReference type="ARBA" id="ARBA00008178"/>
    </source>
</evidence>
<evidence type="ECO:0000256" key="2">
    <source>
        <dbReference type="ARBA" id="ARBA00001911"/>
    </source>
</evidence>
<dbReference type="InterPro" id="IPR016040">
    <property type="entry name" value="NAD(P)-bd_dom"/>
</dbReference>
<dbReference type="GO" id="GO:0009225">
    <property type="term" value="P:nucleotide-sugar metabolic process"/>
    <property type="evidence" value="ECO:0007669"/>
    <property type="project" value="InterPro"/>
</dbReference>
<dbReference type="PANTHER" id="PTHR43000">
    <property type="entry name" value="DTDP-D-GLUCOSE 4,6-DEHYDRATASE-RELATED"/>
    <property type="match status" value="1"/>
</dbReference>
<dbReference type="GO" id="GO:0008460">
    <property type="term" value="F:dTDP-glucose 4,6-dehydratase activity"/>
    <property type="evidence" value="ECO:0007669"/>
    <property type="project" value="UniProtKB-EC"/>
</dbReference>
<evidence type="ECO:0000313" key="9">
    <source>
        <dbReference type="EMBL" id="AVD70208.1"/>
    </source>
</evidence>
<proteinExistence type="inferred from homology"/>
<dbReference type="CDD" id="cd05246">
    <property type="entry name" value="dTDP_GD_SDR_e"/>
    <property type="match status" value="1"/>
</dbReference>
<accession>A0A2L1GKM9</accession>
<dbReference type="AlphaFoldDB" id="A0A2L1GKM9"/>
<dbReference type="Proteomes" id="UP000239867">
    <property type="component" value="Chromosome"/>
</dbReference>
<evidence type="ECO:0000256" key="5">
    <source>
        <dbReference type="ARBA" id="ARBA00023027"/>
    </source>
</evidence>
<dbReference type="Gene3D" id="3.40.50.720">
    <property type="entry name" value="NAD(P)-binding Rossmann-like Domain"/>
    <property type="match status" value="1"/>
</dbReference>
<evidence type="ECO:0000256" key="1">
    <source>
        <dbReference type="ARBA" id="ARBA00001539"/>
    </source>
</evidence>
<reference evidence="9 10" key="1">
    <citation type="journal article" date="2018" name="MBio">
        <title>Insights into the evolution of host association through the isolation and characterization of a novel human periodontal pathobiont, Desulfobulbus oralis.</title>
        <authorList>
            <person name="Cross K.L."/>
            <person name="Chirania P."/>
            <person name="Xiong W."/>
            <person name="Beall C.J."/>
            <person name="Elkins J.G."/>
            <person name="Giannone R.J."/>
            <person name="Griffen A.L."/>
            <person name="Guss A.M."/>
            <person name="Hettich R.L."/>
            <person name="Joshi S.S."/>
            <person name="Mokrzan E.M."/>
            <person name="Martin R.K."/>
            <person name="Zhulin I.B."/>
            <person name="Leys E.J."/>
            <person name="Podar M."/>
        </authorList>
    </citation>
    <scope>NUCLEOTIDE SEQUENCE [LARGE SCALE GENOMIC DNA]</scope>
    <source>
        <strain evidence="9 10">ORNL</strain>
    </source>
</reference>
<dbReference type="OrthoDB" id="9803010at2"/>
<evidence type="ECO:0000313" key="10">
    <source>
        <dbReference type="Proteomes" id="UP000239867"/>
    </source>
</evidence>
<comment type="cofactor">
    <cofactor evidence="2 7">
        <name>NAD(+)</name>
        <dbReference type="ChEBI" id="CHEBI:57540"/>
    </cofactor>
</comment>
<keyword evidence="10" id="KW-1185">Reference proteome</keyword>
<dbReference type="EC" id="4.2.1.46" evidence="4 7"/>
<evidence type="ECO:0000256" key="7">
    <source>
        <dbReference type="RuleBase" id="RU004473"/>
    </source>
</evidence>
<evidence type="ECO:0000256" key="6">
    <source>
        <dbReference type="ARBA" id="ARBA00023239"/>
    </source>
</evidence>
<evidence type="ECO:0000256" key="4">
    <source>
        <dbReference type="ARBA" id="ARBA00011990"/>
    </source>
</evidence>
<dbReference type="EMBL" id="CP021255">
    <property type="protein sequence ID" value="AVD70208.1"/>
    <property type="molecule type" value="Genomic_DNA"/>
</dbReference>
<feature type="domain" description="NAD(P)-binding" evidence="8">
    <location>
        <begin position="6"/>
        <end position="324"/>
    </location>
</feature>
<dbReference type="RefSeq" id="WP_104935533.1">
    <property type="nucleotide sequence ID" value="NZ_CP021255.1"/>
</dbReference>
<gene>
    <name evidence="9" type="ORF">CAY53_00860</name>
</gene>
<protein>
    <recommendedName>
        <fullName evidence="4 7">dTDP-glucose 4,6-dehydratase</fullName>
        <ecNumber evidence="4 7">4.2.1.46</ecNumber>
    </recommendedName>
</protein>
<dbReference type="Pfam" id="PF16363">
    <property type="entry name" value="GDP_Man_Dehyd"/>
    <property type="match status" value="1"/>
</dbReference>
<sequence>MSHTVLVTGGAGFIGSNFVRLALGTRPEWHVVNLDKLTYAGNPANLADLEGSPRYTFVHGDICDGELVHGLFQRYRIRTVVHFAAESHVDRSIAGPDAFISTNVGGTFTLLEAARRAWLGEAHEDCRFLHVSTDEVFGSLGPDGFFTETTAYAPRSPYSASKAASDHLARAWFHTYGLPVLLTNCSNNYGPYQFPEKLIPLILNNARLGRALPVYGDGQNVRDWLYVGDHCEAILRVLDAGRPGESYNIGGHNEKKNLEIVELLCDLLDRKVAPLPGGAPRRTLITFVRDRQGHDRRYAIDAGRIRRELGWTPRFTFEQGIEQTVDWYLSHQSWLDGVLDGSYQKYYEGMYGRREAAQESGQ</sequence>
<dbReference type="InterPro" id="IPR036291">
    <property type="entry name" value="NAD(P)-bd_dom_sf"/>
</dbReference>
<organism evidence="9 10">
    <name type="scientific">Desulfobulbus oralis</name>
    <dbReference type="NCBI Taxonomy" id="1986146"/>
    <lineage>
        <taxon>Bacteria</taxon>
        <taxon>Pseudomonadati</taxon>
        <taxon>Thermodesulfobacteriota</taxon>
        <taxon>Desulfobulbia</taxon>
        <taxon>Desulfobulbales</taxon>
        <taxon>Desulfobulbaceae</taxon>
        <taxon>Desulfobulbus</taxon>
    </lineage>
</organism>
<name>A0A2L1GKM9_9BACT</name>
<evidence type="ECO:0000259" key="8">
    <source>
        <dbReference type="Pfam" id="PF16363"/>
    </source>
</evidence>
<dbReference type="InterPro" id="IPR005888">
    <property type="entry name" value="dTDP_Gluc_deHydtase"/>
</dbReference>